<evidence type="ECO:0000256" key="9">
    <source>
        <dbReference type="ARBA" id="ARBA00023054"/>
    </source>
</evidence>
<evidence type="ECO:0000256" key="6">
    <source>
        <dbReference type="ARBA" id="ARBA00022741"/>
    </source>
</evidence>
<evidence type="ECO:0000256" key="7">
    <source>
        <dbReference type="ARBA" id="ARBA00022840"/>
    </source>
</evidence>
<feature type="compositionally biased region" description="Basic and acidic residues" evidence="15">
    <location>
        <begin position="1925"/>
        <end position="1936"/>
    </location>
</feature>
<keyword evidence="7 14" id="KW-0067">ATP-binding</keyword>
<dbReference type="PANTHER" id="PTHR45615:SF44">
    <property type="entry name" value="MYOSIN HEAVY CHAIN 4-RELATED"/>
    <property type="match status" value="1"/>
</dbReference>
<dbReference type="InterPro" id="IPR001609">
    <property type="entry name" value="Myosin_head_motor_dom-like"/>
</dbReference>
<dbReference type="EMBL" id="HADX01014050">
    <property type="protein sequence ID" value="SBP36282.1"/>
    <property type="molecule type" value="Transcribed_RNA"/>
</dbReference>
<keyword evidence="8" id="KW-0112">Calmodulin-binding</keyword>
<dbReference type="GO" id="GO:0005516">
    <property type="term" value="F:calmodulin binding"/>
    <property type="evidence" value="ECO:0007669"/>
    <property type="project" value="UniProtKB-KW"/>
</dbReference>
<dbReference type="PROSITE" id="PS50096">
    <property type="entry name" value="IQ"/>
    <property type="match status" value="1"/>
</dbReference>
<dbReference type="FunFam" id="1.20.5.340:FF:000006">
    <property type="entry name" value="Myosin heavy chain"/>
    <property type="match status" value="1"/>
</dbReference>
<dbReference type="SUPFAM" id="SSF52540">
    <property type="entry name" value="P-loop containing nucleoside triphosphate hydrolases"/>
    <property type="match status" value="1"/>
</dbReference>
<evidence type="ECO:0000256" key="14">
    <source>
        <dbReference type="PROSITE-ProRule" id="PRU00782"/>
    </source>
</evidence>
<dbReference type="FunFam" id="1.20.5.340:FF:000003">
    <property type="entry name" value="Myosin heavy chain"/>
    <property type="match status" value="1"/>
</dbReference>
<dbReference type="PROSITE" id="PS51456">
    <property type="entry name" value="MYOSIN_MOTOR"/>
    <property type="match status" value="1"/>
</dbReference>
<feature type="region of interest" description="Disordered" evidence="15">
    <location>
        <begin position="1882"/>
        <end position="1936"/>
    </location>
</feature>
<dbReference type="GO" id="GO:0032982">
    <property type="term" value="C:myosin filament"/>
    <property type="evidence" value="ECO:0007669"/>
    <property type="project" value="UniProtKB-KW"/>
</dbReference>
<keyword evidence="10 14" id="KW-0518">Myosin</keyword>
<accession>A0A1A7Z075</accession>
<dbReference type="FunFam" id="1.20.5.370:FF:000003">
    <property type="entry name" value="Myosin heavy chain"/>
    <property type="match status" value="1"/>
</dbReference>
<dbReference type="FunFam" id="1.20.58.530:FF:000001">
    <property type="entry name" value="Myosin heavy chain"/>
    <property type="match status" value="1"/>
</dbReference>
<dbReference type="Gene3D" id="6.10.250.2420">
    <property type="match status" value="1"/>
</dbReference>
<evidence type="ECO:0000256" key="10">
    <source>
        <dbReference type="ARBA" id="ARBA00023123"/>
    </source>
</evidence>
<dbReference type="SMART" id="SM00242">
    <property type="entry name" value="MYSc"/>
    <property type="match status" value="1"/>
</dbReference>
<dbReference type="FunFam" id="2.30.30.360:FF:000001">
    <property type="entry name" value="Myosin heavy chain"/>
    <property type="match status" value="1"/>
</dbReference>
<dbReference type="Gene3D" id="1.20.5.340">
    <property type="match status" value="5"/>
</dbReference>
<evidence type="ECO:0000256" key="13">
    <source>
        <dbReference type="ARBA" id="ARBA00023203"/>
    </source>
</evidence>
<dbReference type="FunFam" id="1.20.5.340:FF:000004">
    <property type="entry name" value="Myosin heavy chain"/>
    <property type="match status" value="1"/>
</dbReference>
<keyword evidence="6 14" id="KW-0547">Nucleotide-binding</keyword>
<keyword evidence="13 14" id="KW-0009">Actin-binding</keyword>
<dbReference type="InterPro" id="IPR002928">
    <property type="entry name" value="Myosin_tail"/>
</dbReference>
<keyword evidence="9" id="KW-0175">Coiled coil</keyword>
<dbReference type="Gene3D" id="1.20.58.530">
    <property type="match status" value="1"/>
</dbReference>
<keyword evidence="11 14" id="KW-0505">Motor protein</keyword>
<evidence type="ECO:0000256" key="12">
    <source>
        <dbReference type="ARBA" id="ARBA00023179"/>
    </source>
</evidence>
<dbReference type="FunFam" id="1.20.5.370:FF:000008">
    <property type="entry name" value="Myosin heavy chain"/>
    <property type="match status" value="1"/>
</dbReference>
<dbReference type="InterPro" id="IPR008989">
    <property type="entry name" value="Myosin_S1_N"/>
</dbReference>
<dbReference type="Pfam" id="PF00063">
    <property type="entry name" value="Myosin_head"/>
    <property type="match status" value="1"/>
</dbReference>
<dbReference type="CDD" id="cd01377">
    <property type="entry name" value="MYSc_class_II"/>
    <property type="match status" value="1"/>
</dbReference>
<dbReference type="GO" id="GO:0000146">
    <property type="term" value="F:microfilament motor activity"/>
    <property type="evidence" value="ECO:0007669"/>
    <property type="project" value="TreeGrafter"/>
</dbReference>
<keyword evidence="3" id="KW-0787">Thick filament</keyword>
<dbReference type="GO" id="GO:0005524">
    <property type="term" value="F:ATP binding"/>
    <property type="evidence" value="ECO:0007669"/>
    <property type="project" value="UniProtKB-UniRule"/>
</dbReference>
<dbReference type="InterPro" id="IPR027417">
    <property type="entry name" value="P-loop_NTPase"/>
</dbReference>
<dbReference type="PANTHER" id="PTHR45615">
    <property type="entry name" value="MYOSIN HEAVY CHAIN, NON-MUSCLE"/>
    <property type="match status" value="1"/>
</dbReference>
<evidence type="ECO:0000256" key="15">
    <source>
        <dbReference type="SAM" id="MobiDB-lite"/>
    </source>
</evidence>
<feature type="domain" description="Myosin motor" evidence="16">
    <location>
        <begin position="79"/>
        <end position="780"/>
    </location>
</feature>
<dbReference type="PRINTS" id="PR00193">
    <property type="entry name" value="MYOSINHEAVY"/>
</dbReference>
<dbReference type="Gene3D" id="3.40.850.10">
    <property type="entry name" value="Kinesin motor domain"/>
    <property type="match status" value="1"/>
</dbReference>
<dbReference type="InterPro" id="IPR004009">
    <property type="entry name" value="SH3_Myosin"/>
</dbReference>
<dbReference type="FunFam" id="1.20.5.340:FF:000013">
    <property type="entry name" value="Myosin heavy chain"/>
    <property type="match status" value="1"/>
</dbReference>
<evidence type="ECO:0000256" key="2">
    <source>
        <dbReference type="ARBA" id="ARBA00008314"/>
    </source>
</evidence>
<dbReference type="Gene3D" id="1.10.10.820">
    <property type="match status" value="1"/>
</dbReference>
<evidence type="ECO:0000256" key="3">
    <source>
        <dbReference type="ARBA" id="ARBA00022433"/>
    </source>
</evidence>
<dbReference type="FunFam" id="3.40.850.10:FF:000101">
    <property type="entry name" value="Slow myosin heavy chain 2"/>
    <property type="match status" value="1"/>
</dbReference>
<evidence type="ECO:0000256" key="4">
    <source>
        <dbReference type="ARBA" id="ARBA00022481"/>
    </source>
</evidence>
<dbReference type="PROSITE" id="PS51844">
    <property type="entry name" value="SH3_LIKE"/>
    <property type="match status" value="1"/>
</dbReference>
<evidence type="ECO:0000256" key="8">
    <source>
        <dbReference type="ARBA" id="ARBA00022860"/>
    </source>
</evidence>
<feature type="binding site" evidence="14">
    <location>
        <begin position="172"/>
        <end position="179"/>
    </location>
    <ligand>
        <name>ATP</name>
        <dbReference type="ChEBI" id="CHEBI:30616"/>
    </ligand>
</feature>
<dbReference type="GO" id="GO:0051015">
    <property type="term" value="F:actin filament binding"/>
    <property type="evidence" value="ECO:0007669"/>
    <property type="project" value="InterPro"/>
</dbReference>
<dbReference type="InterPro" id="IPR014751">
    <property type="entry name" value="XRCC4-like_C"/>
</dbReference>
<keyword evidence="12" id="KW-0514">Muscle protein</keyword>
<sequence length="1936" mass="222034">MSDADRFLYVDRNLVNNPLAQADWATKKLVWVPSERLGFEAGSVKEEQGDECVVELADSGKKIKVNKDDIQKMNPPKFSKVEDMAELTCLNEASVLHNLKDRYYSGLIYTYSGLFCVVINPYKNLPIYSENIIEMYRGKKRHEMPPHIYAISESAYRCMLQDREDQSILCTGESGAGKTENTKKVIQYLAHVASSHKGRKDHNIPPESPKAFKLQGELERQLLQANPILESFGNAKTVKNDNSSRFGKFIRINFDVTGYIVGANIETYLLEKSRAIRQAKDERTFHVFYRLLAGAGEHLRTDLLLEGFNNYRFLSNGNIPIPGQQDKENFQETMEAMHIMGFTHDEIVCMLKVVSAVLQFGNVVFKKERNTDQASMPENTAAQKLCHLLGMNVMEFTRAILTPRIKVGRDYVQKAQTKEQADFAVEALAKATYERLFRWLVHRINKALDRTKRQGASFIGILDIAGFEIFDFNSLEQLCINFTNEKLQQFFNHTMFVLEQEEYKKEGIEWEFIDFGMDLAACIELIEKPMGIFSILEEECMFPKASDTTFKNKLNDQHLGKNRAYEKPKPGKGKAEAHFSLVHYAGTVDYNITGWLDKNKDPLNDSVVQLYQKSSNKLLGLLYAAHAGAEAEGGGKKGGKKKGGSFQTVSALFRENLGKLMTNLRSTHPHFVRCLIPNETKTPGLMENFLVIHQLRCNGVLEGIRICRKGFPSRILYGDFKQRYKVLNASVIPEGQFIDNKKASEKLLGSIDVDHTQYKFGHTKVFFKAGLLGTLEEMRDEKLAELVTMTQALCRGYVMRKEFVKMMERRESIYTIQYNVRSFMNVKNWPWLKLYFKIKPLLKSAETEKELQQMKENYDKMKTDLAAALAKKKELEEKMVSLLQEKNDLQLQVSAEVENLGDAEERCEGLIKSKIQLEAKLKETSERLEDEEEINAELTAKKRKLEDECSELKKDIDDLELTLAKVEKEKHATENKVKNLTEEMATQDEAIAKLTKEKKALQEAHQQTLDDLQAEEDKVNTLTKAKTKLEQQVDDLEGSLEQEKKLRMDLERAKRKLEGDLKLAQESIMDLENDKQQSDEKIKKKDFEISQLLSKIEDEQSLGAQLQKKIKELQARIEELEEEIEAERSARAKVEKQRADLSRELEEISERLEEAGGATAAQIEMNKKREAEFQKLRRDLEESTLQHEATAAALRKKQADSVAELGEQIDNLQRVKQKLEKEKSEYKMEIDDLSSNMEAVAKAKGNLEKMCRTLEDQLSEIKSKNDENVRQLNDINAQKARLQTENGELARQLEEKEALVSQLTRGKQAFTQQIEELKRHVEEEVKAKNALAHAVQSARHDCDLLREQFEEEQEAKAELQRGMSKANSEVAQWRSKYETDAIQRTEELEEAKKKLAQRLQEAEESIEAVNSKCASLEKTKQRLQGEVEDLMIDVERANALAANLDKKQRNFDKVLAEWKQKYEEGQAELEGAQKEARSLSTELFKMKNSYEEALDQLETMKRENKNLQQEISDLTEQIGETGKSIHELEKAKKTVETEKSEIQSALEEAEGTLEHEEAKILRVQLELNQVKGEVDRKLAEKDEEMEQIKRNSQRVIDSMQSTLDSEVRSRNDALRVKKKMEGDLNEMEIQLSHANRQAAEAQKQLRNVQGQLKDAQLHLDDAVRGQEDMKEQVAMVERRNGLMVAEIEELRAALEQTERARKVAEQELVDASERVGLLHSQNTSLLNTKKKLESDLVQVQGEVDDSVQEARNAEEKAKKAITDAAMMAEELKKEQDTSSHLERMKKNLEVTVKDLQHRLDEAETLAMKGGKKQLQKLEQRVRELESEVEGEQRRGADAIKGVRKYERRVKELTYQTEEDKKNLVRLQDLVDKLQLKVKAYKRQAEEAEEQANTHMSRLRKVQHEMEEAQERADIAESQVNKLRAKSRDAGKSDSAE</sequence>
<gene>
    <name evidence="18" type="primary">MYH13</name>
</gene>
<comment type="similarity">
    <text evidence="2 14">Belongs to the TRAFAC class myosin-kinesin ATPase superfamily. Myosin family.</text>
</comment>
<comment type="subcellular location">
    <subcellularLocation>
        <location evidence="1">Cytoplasm</location>
        <location evidence="1">Myofibril</location>
    </subcellularLocation>
</comment>
<dbReference type="GO" id="GO:0016460">
    <property type="term" value="C:myosin II complex"/>
    <property type="evidence" value="ECO:0007669"/>
    <property type="project" value="TreeGrafter"/>
</dbReference>
<dbReference type="Pfam" id="PF01576">
    <property type="entry name" value="Myosin_tail_1"/>
    <property type="match status" value="1"/>
</dbReference>
<evidence type="ECO:0000259" key="17">
    <source>
        <dbReference type="PROSITE" id="PS51844"/>
    </source>
</evidence>
<reference evidence="18" key="2">
    <citation type="submission" date="2016-06" db="EMBL/GenBank/DDBJ databases">
        <title>The genome of a short-lived fish provides insights into sex chromosome evolution and the genetic control of aging.</title>
        <authorList>
            <person name="Reichwald K."/>
            <person name="Felder M."/>
            <person name="Petzold A."/>
            <person name="Koch P."/>
            <person name="Groth M."/>
            <person name="Platzer M."/>
        </authorList>
    </citation>
    <scope>NUCLEOTIDE SEQUENCE</scope>
    <source>
        <tissue evidence="18">Brain</tissue>
    </source>
</reference>
<dbReference type="SUPFAM" id="SSF90257">
    <property type="entry name" value="Myosin rod fragments"/>
    <property type="match status" value="4"/>
</dbReference>
<evidence type="ECO:0000256" key="5">
    <source>
        <dbReference type="ARBA" id="ARBA00022490"/>
    </source>
</evidence>
<dbReference type="FunFam" id="1.20.5.370:FF:000007">
    <property type="entry name" value="Myosin heavy chain"/>
    <property type="match status" value="1"/>
</dbReference>
<evidence type="ECO:0000313" key="18">
    <source>
        <dbReference type="EMBL" id="SBP36282.1"/>
    </source>
</evidence>
<dbReference type="FunFam" id="1.20.5.370:FF:000002">
    <property type="entry name" value="Myosin heavy chain"/>
    <property type="match status" value="1"/>
</dbReference>
<feature type="compositionally biased region" description="Basic and acidic residues" evidence="15">
    <location>
        <begin position="1901"/>
        <end position="1914"/>
    </location>
</feature>
<dbReference type="FunFam" id="1.10.10.820:FF:000002">
    <property type="entry name" value="Myosin heavy chain 10"/>
    <property type="match status" value="1"/>
</dbReference>
<protein>
    <submittedName>
        <fullName evidence="18">Myosin, heavy chain 13, skeletal muscle</fullName>
    </submittedName>
</protein>
<proteinExistence type="inferred from homology"/>
<dbReference type="Gene3D" id="1.20.5.370">
    <property type="match status" value="4"/>
</dbReference>
<dbReference type="Pfam" id="PF02736">
    <property type="entry name" value="Myosin_N"/>
    <property type="match status" value="1"/>
</dbReference>
<organism evidence="18">
    <name type="scientific">Iconisemion striatum</name>
    <dbReference type="NCBI Taxonomy" id="60296"/>
    <lineage>
        <taxon>Eukaryota</taxon>
        <taxon>Metazoa</taxon>
        <taxon>Chordata</taxon>
        <taxon>Craniata</taxon>
        <taxon>Vertebrata</taxon>
        <taxon>Euteleostomi</taxon>
        <taxon>Actinopterygii</taxon>
        <taxon>Neopterygii</taxon>
        <taxon>Teleostei</taxon>
        <taxon>Neoteleostei</taxon>
        <taxon>Acanthomorphata</taxon>
        <taxon>Ovalentaria</taxon>
        <taxon>Atherinomorphae</taxon>
        <taxon>Cyprinodontiformes</taxon>
        <taxon>Nothobranchiidae</taxon>
        <taxon>Iconisemion</taxon>
    </lineage>
</organism>
<dbReference type="Gene3D" id="1.20.5.4820">
    <property type="match status" value="1"/>
</dbReference>
<feature type="domain" description="Myosin N-terminal SH3-like" evidence="17">
    <location>
        <begin position="25"/>
        <end position="75"/>
    </location>
</feature>
<dbReference type="FunFam" id="1.20.120.720:FF:000002">
    <property type="entry name" value="Myosin heavy chain 10"/>
    <property type="match status" value="1"/>
</dbReference>
<dbReference type="FunFam" id="1.20.5.370:FF:000001">
    <property type="entry name" value="Myosin heavy chain"/>
    <property type="match status" value="1"/>
</dbReference>
<dbReference type="FunFam" id="1.20.5.340:FF:000002">
    <property type="entry name" value="Myosin heavy chain"/>
    <property type="match status" value="1"/>
</dbReference>
<keyword evidence="5" id="KW-0963">Cytoplasm</keyword>
<name>A0A1A7Z075_9TELE</name>
<dbReference type="GO" id="GO:0030016">
    <property type="term" value="C:myofibril"/>
    <property type="evidence" value="ECO:0007669"/>
    <property type="project" value="UniProtKB-SubCell"/>
</dbReference>
<feature type="region of interest" description="Actin-binding" evidence="14">
    <location>
        <begin position="657"/>
        <end position="679"/>
    </location>
</feature>
<dbReference type="InterPro" id="IPR036961">
    <property type="entry name" value="Kinesin_motor_dom_sf"/>
</dbReference>
<evidence type="ECO:0000256" key="1">
    <source>
        <dbReference type="ARBA" id="ARBA00004657"/>
    </source>
</evidence>
<dbReference type="Gene3D" id="1.20.120.720">
    <property type="entry name" value="Myosin VI head, motor domain, U50 subdomain"/>
    <property type="match status" value="1"/>
</dbReference>
<reference evidence="18" key="1">
    <citation type="submission" date="2016-05" db="EMBL/GenBank/DDBJ databases">
        <authorList>
            <person name="Lavstsen T."/>
            <person name="Jespersen J.S."/>
        </authorList>
    </citation>
    <scope>NUCLEOTIDE SEQUENCE</scope>
    <source>
        <tissue evidence="18">Brain</tissue>
    </source>
</reference>
<evidence type="ECO:0000256" key="11">
    <source>
        <dbReference type="ARBA" id="ARBA00023175"/>
    </source>
</evidence>
<dbReference type="Gene3D" id="2.30.30.360">
    <property type="entry name" value="Myosin S1 fragment, N-terminal"/>
    <property type="match status" value="1"/>
</dbReference>
<keyword evidence="4" id="KW-0488">Methylation</keyword>
<evidence type="ECO:0000259" key="16">
    <source>
        <dbReference type="PROSITE" id="PS51456"/>
    </source>
</evidence>
<dbReference type="FunFam" id="1.20.5.4820:FF:000001">
    <property type="entry name" value="Myosin heavy chain"/>
    <property type="match status" value="1"/>
</dbReference>